<sequence length="446" mass="48957">MTATHESPLRAHMTALGWSPEQLIARINEVRRQRGAAALHAKTAYKWVQGRQPSTATMTDIIAVLHLHRGLRLTPADLGWDRPARRSHALDDPYAVTARELLLASQGDDMKRRKFVLLTGSAVTACALDLLLPAGESLQPALNGDRVSTSLLANIETSVRRSRELDDTEGSRPALLWAGGLWSLLGQVVTRCSYGDAEGRQLHRLYIEMSETYGWMLFDAGEHARAQRVYLTGLRVAREAGPDPALHQATANLLASTAYQESWLGHHTEAATLIATAATRNPDALPSRVRAVIAQREITLAGRRGDVDGVERASAHAHEQLQDASHDDQPWWTEWLTPTAVDGATGRAWLALRKPDHATSYLTQRANTATNAYPRDRLLALCDLANARLRAGDPIAACEPLDHALDVATTVDSPRVSTYLQNVVRQLRDARCTHPQARDVLMKAAS</sequence>
<accession>A0A1C5AB06</accession>
<organism evidence="1 2">
    <name type="scientific">Micromonospora matsumotoense</name>
    <dbReference type="NCBI Taxonomy" id="121616"/>
    <lineage>
        <taxon>Bacteria</taxon>
        <taxon>Bacillati</taxon>
        <taxon>Actinomycetota</taxon>
        <taxon>Actinomycetes</taxon>
        <taxon>Micromonosporales</taxon>
        <taxon>Micromonosporaceae</taxon>
        <taxon>Micromonospora</taxon>
    </lineage>
</organism>
<gene>
    <name evidence="1" type="ORF">GA0070216_11571</name>
</gene>
<dbReference type="EMBL" id="FMCU01000015">
    <property type="protein sequence ID" value="SCF42422.1"/>
    <property type="molecule type" value="Genomic_DNA"/>
</dbReference>
<dbReference type="AlphaFoldDB" id="A0A1C5AB06"/>
<keyword evidence="2" id="KW-1185">Reference proteome</keyword>
<dbReference type="STRING" id="121616.GA0070216_11571"/>
<dbReference type="Proteomes" id="UP000198797">
    <property type="component" value="Unassembled WGS sequence"/>
</dbReference>
<protein>
    <recommendedName>
        <fullName evidence="3">XRE family transcriptional regulator</fullName>
    </recommendedName>
</protein>
<evidence type="ECO:0000313" key="2">
    <source>
        <dbReference type="Proteomes" id="UP000198797"/>
    </source>
</evidence>
<proteinExistence type="predicted"/>
<name>A0A1C5AB06_9ACTN</name>
<dbReference type="OrthoDB" id="3213425at2"/>
<dbReference type="InterPro" id="IPR011990">
    <property type="entry name" value="TPR-like_helical_dom_sf"/>
</dbReference>
<evidence type="ECO:0008006" key="3">
    <source>
        <dbReference type="Google" id="ProtNLM"/>
    </source>
</evidence>
<dbReference type="Gene3D" id="1.25.40.10">
    <property type="entry name" value="Tetratricopeptide repeat domain"/>
    <property type="match status" value="1"/>
</dbReference>
<evidence type="ECO:0000313" key="1">
    <source>
        <dbReference type="EMBL" id="SCF42422.1"/>
    </source>
</evidence>
<dbReference type="RefSeq" id="WP_141723192.1">
    <property type="nucleotide sequence ID" value="NZ_FMCU01000015.1"/>
</dbReference>
<reference evidence="2" key="1">
    <citation type="submission" date="2016-06" db="EMBL/GenBank/DDBJ databases">
        <authorList>
            <person name="Varghese N."/>
            <person name="Submissions Spin"/>
        </authorList>
    </citation>
    <scope>NUCLEOTIDE SEQUENCE [LARGE SCALE GENOMIC DNA]</scope>
    <source>
        <strain evidence="2">DSM 44100</strain>
    </source>
</reference>